<feature type="compositionally biased region" description="Basic and acidic residues" evidence="1">
    <location>
        <begin position="808"/>
        <end position="826"/>
    </location>
</feature>
<feature type="region of interest" description="Disordered" evidence="1">
    <location>
        <begin position="804"/>
        <end position="846"/>
    </location>
</feature>
<organism evidence="2 3">
    <name type="scientific">Lyophyllum shimeji</name>
    <name type="common">Hon-shimeji</name>
    <name type="synonym">Tricholoma shimeji</name>
    <dbReference type="NCBI Taxonomy" id="47721"/>
    <lineage>
        <taxon>Eukaryota</taxon>
        <taxon>Fungi</taxon>
        <taxon>Dikarya</taxon>
        <taxon>Basidiomycota</taxon>
        <taxon>Agaricomycotina</taxon>
        <taxon>Agaricomycetes</taxon>
        <taxon>Agaricomycetidae</taxon>
        <taxon>Agaricales</taxon>
        <taxon>Tricholomatineae</taxon>
        <taxon>Lyophyllaceae</taxon>
        <taxon>Lyophyllum</taxon>
    </lineage>
</organism>
<dbReference type="GO" id="GO:0000964">
    <property type="term" value="P:mitochondrial RNA 5'-end processing"/>
    <property type="evidence" value="ECO:0007669"/>
    <property type="project" value="TreeGrafter"/>
</dbReference>
<name>A0A9P3UMA6_LYOSH</name>
<dbReference type="OrthoDB" id="10249045at2759"/>
<dbReference type="InterPro" id="IPR013943">
    <property type="entry name" value="Pet127"/>
</dbReference>
<feature type="region of interest" description="Disordered" evidence="1">
    <location>
        <begin position="1"/>
        <end position="50"/>
    </location>
</feature>
<gene>
    <name evidence="2" type="primary">PET127</name>
    <name evidence="2" type="ORF">LshimejAT787_0503330</name>
</gene>
<dbReference type="PANTHER" id="PTHR31014:SF0">
    <property type="entry name" value="MITOCHONDRIAL TRANSLATION SYSTEM COMPONENT PET127-RELATED"/>
    <property type="match status" value="1"/>
</dbReference>
<keyword evidence="3" id="KW-1185">Reference proteome</keyword>
<dbReference type="Pfam" id="PF08634">
    <property type="entry name" value="Pet127"/>
    <property type="match status" value="1"/>
</dbReference>
<dbReference type="GO" id="GO:0005740">
    <property type="term" value="C:mitochondrial envelope"/>
    <property type="evidence" value="ECO:0007669"/>
    <property type="project" value="TreeGrafter"/>
</dbReference>
<feature type="region of interest" description="Disordered" evidence="1">
    <location>
        <begin position="108"/>
        <end position="138"/>
    </location>
</feature>
<sequence>MNSWTQAAFRLPRPAPKCLTTSPKSSPSSSANLLQRRASTSRQSRFKRLKHDADDEVARAFLQKKGDVSEEFIDTLRGLVNKHRRKSHGLGFTTKPVSPKAKKNVRNFKKLGPMPDYTRLSNTSSASEPTFLPSSGTALGTFPGLKGAEIGWGEDKLRPAEPIQYTSTNVTSSKEKPPHQYNPIPYSRRIEGLLEPSKEPALEDVVPVSAQNPIAKLEHGLDRVLFNPGVHWLKDPRSRVYNFPPYLEIIPKVSDFAFERLGGFIKSSRDEDLWALARRESRTYAGSTSSLSGMLSHIYFLLSGDKEVNTGNLSRHFAKEPRNFTAGQRMPASIVMNYNDGVYAIDSDSGEDNLADKNILTWMGTLLEKFLTTPPEEFAMYMRFNKAPPSITTRPTLRDAYRYAKSERFVMRSQLDCHDPRLPGTGVFDIKTRACLPIRMDLLNFEENSGYLIRSQTGKVESFEREYYDLIRSAFLKYSFQVRIGNMDGVIVAYHNTARMFGFQYISLQEMDEALFGAGPAVGDRVFAKCVGMLELITEEIVNCFPKQSVKCTFEKLEGRDALNVWVQPLEWAGEEEDRPIRQLEVKVSNYLGQDPVRGWTAVASVEQPWTIHWSISKLSSSQSDIKQALQGAKERQFRFYDIPTGWDPESVGQFWRDLSFSGQAPSGEPLEVNLENFRVPGKRIKQLRAMARSGREETRRLASEEMGKPKVWLGGEVVDVVPPWVADVSEVLKEEPAVTVTVAEVDGVGEEEIAGREGVEKKDRVEEMMAAVEKEALGSAGEVAVGAEAHTLVAEGMNTSADIAELSADRSERRAVHETARDPKSGDISTQTEVQTAGKARTDTS</sequence>
<proteinExistence type="predicted"/>
<accession>A0A9P3UMA6</accession>
<dbReference type="EMBL" id="BRPK01000005">
    <property type="protein sequence ID" value="GLB38468.1"/>
    <property type="molecule type" value="Genomic_DNA"/>
</dbReference>
<evidence type="ECO:0000313" key="2">
    <source>
        <dbReference type="EMBL" id="GLB38468.1"/>
    </source>
</evidence>
<dbReference type="Proteomes" id="UP001063166">
    <property type="component" value="Unassembled WGS sequence"/>
</dbReference>
<feature type="compositionally biased region" description="Polar residues" evidence="1">
    <location>
        <begin position="119"/>
        <end position="138"/>
    </location>
</feature>
<feature type="compositionally biased region" description="Polar residues" evidence="1">
    <location>
        <begin position="31"/>
        <end position="43"/>
    </location>
</feature>
<comment type="caution">
    <text evidence="2">The sequence shown here is derived from an EMBL/GenBank/DDBJ whole genome shotgun (WGS) entry which is preliminary data.</text>
</comment>
<reference evidence="2" key="1">
    <citation type="submission" date="2022-07" db="EMBL/GenBank/DDBJ databases">
        <title>The genome of Lyophyllum shimeji provides insight into the initial evolution of ectomycorrhizal fungal genome.</title>
        <authorList>
            <person name="Kobayashi Y."/>
            <person name="Shibata T."/>
            <person name="Hirakawa H."/>
            <person name="Shigenobu S."/>
            <person name="Nishiyama T."/>
            <person name="Yamada A."/>
            <person name="Hasebe M."/>
            <person name="Kawaguchi M."/>
        </authorList>
    </citation>
    <scope>NUCLEOTIDE SEQUENCE</scope>
    <source>
        <strain evidence="2">AT787</strain>
    </source>
</reference>
<evidence type="ECO:0000256" key="1">
    <source>
        <dbReference type="SAM" id="MobiDB-lite"/>
    </source>
</evidence>
<evidence type="ECO:0000313" key="3">
    <source>
        <dbReference type="Proteomes" id="UP001063166"/>
    </source>
</evidence>
<dbReference type="AlphaFoldDB" id="A0A9P3UMA6"/>
<protein>
    <submittedName>
        <fullName evidence="2">Mitochondrial protein Pet127</fullName>
    </submittedName>
</protein>
<dbReference type="PANTHER" id="PTHR31014">
    <property type="entry name" value="MITOCHONDRIAL TRANSLATION SYSTEM COMPONENT PET127-RELATED"/>
    <property type="match status" value="1"/>
</dbReference>